<keyword evidence="2" id="KW-1185">Reference proteome</keyword>
<name>A0ACB8LIH4_CITSI</name>
<protein>
    <submittedName>
        <fullName evidence="1">Uncharacterized protein</fullName>
    </submittedName>
</protein>
<sequence length="301" mass="33688">MAGTLALTIRNEQPHPVTATATRDQWHQIHYSRYFASPNPSLSSTSPSLVPLQIRRKRGTWISTSSPDASLHIIYGSSTSDTILSVYFGEKILEEHCISRLQFSWPQVSCVSGYPARGCRTLFVSYLDSLGEIQKFALRFSTNYEAESFVNVLLETLKNKEEPEPLYSDFQSEISSRSEFMSSSILPSRACEEELGIMTSVDTYTPEMPPSLNYEVDQPSCNQETNVNHVYEGLYPTLPPSFTSLITNCFSGVKEAAAQPPVSDEVDLKSLIVRYMEDSSFQDMMVKVEKVIDELGGDLSL</sequence>
<accession>A0ACB8LIH4</accession>
<evidence type="ECO:0000313" key="1">
    <source>
        <dbReference type="EMBL" id="KAH9773053.1"/>
    </source>
</evidence>
<dbReference type="Proteomes" id="UP000829398">
    <property type="component" value="Chromosome 4"/>
</dbReference>
<gene>
    <name evidence="1" type="ORF">KPL71_013224</name>
</gene>
<reference evidence="2" key="1">
    <citation type="journal article" date="2023" name="Hortic. Res.">
        <title>A chromosome-level phased genome enabling allele-level studies in sweet orange: a case study on citrus Huanglongbing tolerance.</title>
        <authorList>
            <person name="Wu B."/>
            <person name="Yu Q."/>
            <person name="Deng Z."/>
            <person name="Duan Y."/>
            <person name="Luo F."/>
            <person name="Gmitter F. Jr."/>
        </authorList>
    </citation>
    <scope>NUCLEOTIDE SEQUENCE [LARGE SCALE GENOMIC DNA]</scope>
    <source>
        <strain evidence="2">cv. Valencia</strain>
    </source>
</reference>
<proteinExistence type="predicted"/>
<dbReference type="EMBL" id="CM039173">
    <property type="protein sequence ID" value="KAH9773053.1"/>
    <property type="molecule type" value="Genomic_DNA"/>
</dbReference>
<comment type="caution">
    <text evidence="1">The sequence shown here is derived from an EMBL/GenBank/DDBJ whole genome shotgun (WGS) entry which is preliminary data.</text>
</comment>
<organism evidence="1 2">
    <name type="scientific">Citrus sinensis</name>
    <name type="common">Sweet orange</name>
    <name type="synonym">Citrus aurantium var. sinensis</name>
    <dbReference type="NCBI Taxonomy" id="2711"/>
    <lineage>
        <taxon>Eukaryota</taxon>
        <taxon>Viridiplantae</taxon>
        <taxon>Streptophyta</taxon>
        <taxon>Embryophyta</taxon>
        <taxon>Tracheophyta</taxon>
        <taxon>Spermatophyta</taxon>
        <taxon>Magnoliopsida</taxon>
        <taxon>eudicotyledons</taxon>
        <taxon>Gunneridae</taxon>
        <taxon>Pentapetalae</taxon>
        <taxon>rosids</taxon>
        <taxon>malvids</taxon>
        <taxon>Sapindales</taxon>
        <taxon>Rutaceae</taxon>
        <taxon>Aurantioideae</taxon>
        <taxon>Citrus</taxon>
    </lineage>
</organism>
<evidence type="ECO:0000313" key="2">
    <source>
        <dbReference type="Proteomes" id="UP000829398"/>
    </source>
</evidence>